<dbReference type="InterPro" id="IPR002347">
    <property type="entry name" value="SDR_fam"/>
</dbReference>
<sequence length="314" mass="33831">MVRASRWRPEHAPAQSGRVALVTGATGGLGREVCRQLAERGATVVLAARDAAKRAETASWMRGQVPTAHVESVELDLSDLGSVEAAAHDTAERVDRVDVLVNNAGVMATPYRRTAEGFELQFGINHLGHFALTGHLLPLLLSAGAPRVVNVSSTAHRMGRLDLDDLDSEHRYRKWRAYGRSKLANLLFTQELQRRADAAGVHLTSVAAHPGYAATGLQTVGPRMQGSRLRTALMRLVNRLGAQHPAQGAWPIVYAATMPDVDGGDYFGPDGPGESRGHPTRVGMSREACDRETARRLWDESTARTGAAFPALVG</sequence>
<dbReference type="Gene3D" id="3.40.50.720">
    <property type="entry name" value="NAD(P)-binding Rossmann-like Domain"/>
    <property type="match status" value="1"/>
</dbReference>
<dbReference type="OrthoDB" id="4577644at2"/>
<dbReference type="InterPro" id="IPR036291">
    <property type="entry name" value="NAD(P)-bd_dom_sf"/>
</dbReference>
<dbReference type="Proteomes" id="UP000291469">
    <property type="component" value="Chromosome"/>
</dbReference>
<evidence type="ECO:0000256" key="2">
    <source>
        <dbReference type="ARBA" id="ARBA00023002"/>
    </source>
</evidence>
<dbReference type="GO" id="GO:0016491">
    <property type="term" value="F:oxidoreductase activity"/>
    <property type="evidence" value="ECO:0007669"/>
    <property type="project" value="UniProtKB-KW"/>
</dbReference>
<dbReference type="KEGG" id="erz:ER308_03760"/>
<dbReference type="NCBIfam" id="NF004846">
    <property type="entry name" value="PRK06197.1"/>
    <property type="match status" value="1"/>
</dbReference>
<dbReference type="AlphaFoldDB" id="A0A411YBZ1"/>
<dbReference type="PANTHER" id="PTHR24320">
    <property type="entry name" value="RETINOL DEHYDROGENASE"/>
    <property type="match status" value="1"/>
</dbReference>
<organism evidence="5 6">
    <name type="scientific">Egibacter rhizosphaerae</name>
    <dbReference type="NCBI Taxonomy" id="1670831"/>
    <lineage>
        <taxon>Bacteria</taxon>
        <taxon>Bacillati</taxon>
        <taxon>Actinomycetota</taxon>
        <taxon>Nitriliruptoria</taxon>
        <taxon>Egibacterales</taxon>
        <taxon>Egibacteraceae</taxon>
        <taxon>Egibacter</taxon>
    </lineage>
</organism>
<protein>
    <submittedName>
        <fullName evidence="5">SDR family NAD(P)-dependent oxidoreductase</fullName>
    </submittedName>
</protein>
<dbReference type="EMBL" id="CP036402">
    <property type="protein sequence ID" value="QBI18751.1"/>
    <property type="molecule type" value="Genomic_DNA"/>
</dbReference>
<name>A0A411YBZ1_9ACTN</name>
<dbReference type="SUPFAM" id="SSF51735">
    <property type="entry name" value="NAD(P)-binding Rossmann-fold domains"/>
    <property type="match status" value="1"/>
</dbReference>
<keyword evidence="2" id="KW-0560">Oxidoreductase</keyword>
<evidence type="ECO:0000313" key="5">
    <source>
        <dbReference type="EMBL" id="QBI18751.1"/>
    </source>
</evidence>
<proteinExistence type="inferred from homology"/>
<evidence type="ECO:0000256" key="3">
    <source>
        <dbReference type="RuleBase" id="RU000363"/>
    </source>
</evidence>
<reference evidence="5 6" key="1">
    <citation type="submission" date="2019-01" db="EMBL/GenBank/DDBJ databases">
        <title>Egibacter rhizosphaerae EGI 80759T.</title>
        <authorList>
            <person name="Chen D.-D."/>
            <person name="Tian Y."/>
            <person name="Jiao J.-Y."/>
            <person name="Zhang X.-T."/>
            <person name="Zhang Y.-G."/>
            <person name="Zhang Y."/>
            <person name="Xiao M."/>
            <person name="Shu W.-S."/>
            <person name="Li W.-J."/>
        </authorList>
    </citation>
    <scope>NUCLEOTIDE SEQUENCE [LARGE SCALE GENOMIC DNA]</scope>
    <source>
        <strain evidence="5 6">EGI 80759</strain>
    </source>
</reference>
<dbReference type="PRINTS" id="PR00081">
    <property type="entry name" value="GDHRDH"/>
</dbReference>
<feature type="region of interest" description="Disordered" evidence="4">
    <location>
        <begin position="268"/>
        <end position="287"/>
    </location>
</feature>
<dbReference type="PRINTS" id="PR00080">
    <property type="entry name" value="SDRFAMILY"/>
</dbReference>
<evidence type="ECO:0000256" key="1">
    <source>
        <dbReference type="ARBA" id="ARBA00006484"/>
    </source>
</evidence>
<evidence type="ECO:0000256" key="4">
    <source>
        <dbReference type="SAM" id="MobiDB-lite"/>
    </source>
</evidence>
<comment type="similarity">
    <text evidence="1 3">Belongs to the short-chain dehydrogenases/reductases (SDR) family.</text>
</comment>
<dbReference type="CDD" id="cd05327">
    <property type="entry name" value="retinol-DH_like_SDR_c_like"/>
    <property type="match status" value="1"/>
</dbReference>
<dbReference type="RefSeq" id="WP_131153749.1">
    <property type="nucleotide sequence ID" value="NZ_CP036402.1"/>
</dbReference>
<gene>
    <name evidence="5" type="ORF">ER308_03760</name>
</gene>
<evidence type="ECO:0000313" key="6">
    <source>
        <dbReference type="Proteomes" id="UP000291469"/>
    </source>
</evidence>
<keyword evidence="6" id="KW-1185">Reference proteome</keyword>
<accession>A0A411YBZ1</accession>
<dbReference type="PANTHER" id="PTHR24320:SF148">
    <property type="entry name" value="NAD(P)-BINDING ROSSMANN-FOLD SUPERFAMILY PROTEIN"/>
    <property type="match status" value="1"/>
</dbReference>
<dbReference type="Pfam" id="PF00106">
    <property type="entry name" value="adh_short"/>
    <property type="match status" value="1"/>
</dbReference>